<dbReference type="Gene3D" id="3.40.630.30">
    <property type="match status" value="1"/>
</dbReference>
<dbReference type="Proteomes" id="UP000321389">
    <property type="component" value="Chromosome"/>
</dbReference>
<gene>
    <name evidence="2" type="ORF">FQ775_00155</name>
</gene>
<dbReference type="InterPro" id="IPR016181">
    <property type="entry name" value="Acyl_CoA_acyltransferase"/>
</dbReference>
<feature type="domain" description="N-acetyltransferase" evidence="1">
    <location>
        <begin position="2"/>
        <end position="151"/>
    </location>
</feature>
<dbReference type="Pfam" id="PF00583">
    <property type="entry name" value="Acetyltransf_1"/>
    <property type="match status" value="1"/>
</dbReference>
<evidence type="ECO:0000259" key="1">
    <source>
        <dbReference type="PROSITE" id="PS51186"/>
    </source>
</evidence>
<dbReference type="AlphaFoldDB" id="A0A5B8KTK6"/>
<evidence type="ECO:0000313" key="2">
    <source>
        <dbReference type="EMBL" id="QDY98912.1"/>
    </source>
</evidence>
<dbReference type="InterPro" id="IPR000182">
    <property type="entry name" value="GNAT_dom"/>
</dbReference>
<name>A0A5B8KTK6_9HYPH</name>
<evidence type="ECO:0000313" key="3">
    <source>
        <dbReference type="Proteomes" id="UP000321389"/>
    </source>
</evidence>
<dbReference type="SUPFAM" id="SSF55729">
    <property type="entry name" value="Acyl-CoA N-acyltransferases (Nat)"/>
    <property type="match status" value="1"/>
</dbReference>
<accession>A0A5B8KTK6</accession>
<dbReference type="EMBL" id="CP042301">
    <property type="protein sequence ID" value="QDY98912.1"/>
    <property type="molecule type" value="Genomic_DNA"/>
</dbReference>
<dbReference type="PANTHER" id="PTHR43072">
    <property type="entry name" value="N-ACETYLTRANSFERASE"/>
    <property type="match status" value="1"/>
</dbReference>
<dbReference type="PROSITE" id="PS51186">
    <property type="entry name" value="GNAT"/>
    <property type="match status" value="1"/>
</dbReference>
<dbReference type="OrthoDB" id="9803233at2"/>
<dbReference type="KEGG" id="niy:FQ775_00155"/>
<sequence>MSNVRKAEYRDVESLLVIEKLCFNQAYYSRMTPRQFYRHLSSPNALLLVVEDDSGTVQGYALGFLHGKRKALRFYSLAVAPDAQRGEYGKQLFGAIEQRAQEMGLGVQCEVREDNEKLINRYTKLGYRKYKTVRDYYPDGAACIKMVKEFL</sequence>
<organism evidence="2 3">
    <name type="scientific">Nitratireductor mangrovi</name>
    <dbReference type="NCBI Taxonomy" id="2599600"/>
    <lineage>
        <taxon>Bacteria</taxon>
        <taxon>Pseudomonadati</taxon>
        <taxon>Pseudomonadota</taxon>
        <taxon>Alphaproteobacteria</taxon>
        <taxon>Hyphomicrobiales</taxon>
        <taxon>Phyllobacteriaceae</taxon>
        <taxon>Nitratireductor</taxon>
    </lineage>
</organism>
<dbReference type="CDD" id="cd04301">
    <property type="entry name" value="NAT_SF"/>
    <property type="match status" value="1"/>
</dbReference>
<keyword evidence="3" id="KW-1185">Reference proteome</keyword>
<dbReference type="RefSeq" id="WP_146297417.1">
    <property type="nucleotide sequence ID" value="NZ_CP042301.2"/>
</dbReference>
<reference evidence="2" key="1">
    <citation type="submission" date="2020-04" db="EMBL/GenBank/DDBJ databases">
        <title>Nitratireductor sp. nov. isolated from mangrove soil.</title>
        <authorList>
            <person name="Ye Y."/>
        </authorList>
    </citation>
    <scope>NUCLEOTIDE SEQUENCE</scope>
    <source>
        <strain evidence="2">SY7</strain>
    </source>
</reference>
<protein>
    <submittedName>
        <fullName evidence="2">GNAT family N-acetyltransferase</fullName>
    </submittedName>
</protein>
<dbReference type="PANTHER" id="PTHR43072:SF60">
    <property type="entry name" value="L-2,4-DIAMINOBUTYRIC ACID ACETYLTRANSFERASE"/>
    <property type="match status" value="1"/>
</dbReference>
<dbReference type="GO" id="GO:0016747">
    <property type="term" value="F:acyltransferase activity, transferring groups other than amino-acyl groups"/>
    <property type="evidence" value="ECO:0007669"/>
    <property type="project" value="InterPro"/>
</dbReference>
<proteinExistence type="predicted"/>